<keyword evidence="11" id="KW-1185">Reference proteome</keyword>
<dbReference type="InterPro" id="IPR017932">
    <property type="entry name" value="GATase_2_dom"/>
</dbReference>
<keyword evidence="6 7" id="KW-0315">Glutamine amidotransferase</keyword>
<comment type="cofactor">
    <cofactor evidence="7">
        <name>Mg(2+)</name>
        <dbReference type="ChEBI" id="CHEBI:18420"/>
    </cofactor>
    <text evidence="7">Binds 1 Mg(2+) ion per subunit.</text>
</comment>
<keyword evidence="7" id="KW-0460">Magnesium</keyword>
<feature type="active site" description="Nucleophile" evidence="7">
    <location>
        <position position="41"/>
    </location>
</feature>
<keyword evidence="7" id="KW-0411">Iron-sulfur</keyword>
<dbReference type="InterPro" id="IPR029057">
    <property type="entry name" value="PRTase-like"/>
</dbReference>
<comment type="cofactor">
    <cofactor evidence="7">
        <name>[4Fe-4S] cluster</name>
        <dbReference type="ChEBI" id="CHEBI:49883"/>
    </cofactor>
    <text evidence="7">Binds 1 [4Fe-4S] cluster per subunit.</text>
</comment>
<dbReference type="InterPro" id="IPR029055">
    <property type="entry name" value="Ntn_hydrolases_N"/>
</dbReference>
<name>A0ABR8H6M9_NOSPU</name>
<keyword evidence="5 7" id="KW-0658">Purine biosynthesis</keyword>
<comment type="catalytic activity">
    <reaction evidence="7 8">
        <text>5-phospho-beta-D-ribosylamine + L-glutamate + diphosphate = 5-phospho-alpha-D-ribose 1-diphosphate + L-glutamine + H2O</text>
        <dbReference type="Rhea" id="RHEA:14905"/>
        <dbReference type="ChEBI" id="CHEBI:15377"/>
        <dbReference type="ChEBI" id="CHEBI:29985"/>
        <dbReference type="ChEBI" id="CHEBI:33019"/>
        <dbReference type="ChEBI" id="CHEBI:58017"/>
        <dbReference type="ChEBI" id="CHEBI:58359"/>
        <dbReference type="ChEBI" id="CHEBI:58681"/>
        <dbReference type="EC" id="2.4.2.14"/>
    </reaction>
</comment>
<dbReference type="GO" id="GO:0004044">
    <property type="term" value="F:amidophosphoribosyltransferase activity"/>
    <property type="evidence" value="ECO:0007669"/>
    <property type="project" value="UniProtKB-EC"/>
</dbReference>
<dbReference type="CDD" id="cd06223">
    <property type="entry name" value="PRTases_typeI"/>
    <property type="match status" value="1"/>
</dbReference>
<comment type="caution">
    <text evidence="10">The sequence shown here is derived from an EMBL/GenBank/DDBJ whole genome shotgun (WGS) entry which is preliminary data.</text>
</comment>
<dbReference type="SUPFAM" id="SSF53271">
    <property type="entry name" value="PRTase-like"/>
    <property type="match status" value="1"/>
</dbReference>
<dbReference type="PROSITE" id="PS51278">
    <property type="entry name" value="GATASE_TYPE_2"/>
    <property type="match status" value="1"/>
</dbReference>
<comment type="pathway">
    <text evidence="1 7 8">Purine metabolism; IMP biosynthesis via de novo pathway; N(1)-(5-phospho-D-ribosyl)glycinamide from 5-phospho-alpha-D-ribose 1-diphosphate: step 1/2.</text>
</comment>
<evidence type="ECO:0000256" key="2">
    <source>
        <dbReference type="ARBA" id="ARBA00010138"/>
    </source>
</evidence>
<feature type="binding site" evidence="7">
    <location>
        <position position="391"/>
    </location>
    <ligand>
        <name>Mg(2+)</name>
        <dbReference type="ChEBI" id="CHEBI:18420"/>
    </ligand>
</feature>
<evidence type="ECO:0000313" key="10">
    <source>
        <dbReference type="EMBL" id="MBD2611501.1"/>
    </source>
</evidence>
<dbReference type="EMBL" id="JACJTC010000006">
    <property type="protein sequence ID" value="MBD2611501.1"/>
    <property type="molecule type" value="Genomic_DNA"/>
</dbReference>
<dbReference type="InterPro" id="IPR005854">
    <property type="entry name" value="PurF"/>
</dbReference>
<evidence type="ECO:0000256" key="3">
    <source>
        <dbReference type="ARBA" id="ARBA00022676"/>
    </source>
</evidence>
<dbReference type="HAMAP" id="MF_01931">
    <property type="entry name" value="PurF"/>
    <property type="match status" value="1"/>
</dbReference>
<feature type="domain" description="Glutamine amidotransferase type-2" evidence="9">
    <location>
        <begin position="41"/>
        <end position="265"/>
    </location>
</feature>
<dbReference type="PANTHER" id="PTHR11907">
    <property type="entry name" value="AMIDOPHOSPHORIBOSYLTRANSFERASE"/>
    <property type="match status" value="1"/>
</dbReference>
<proteinExistence type="inferred from homology"/>
<dbReference type="PIRSF" id="PIRSF000485">
    <property type="entry name" value="Amd_phspho_trans"/>
    <property type="match status" value="1"/>
</dbReference>
<feature type="binding site" evidence="7">
    <location>
        <position position="481"/>
    </location>
    <ligand>
        <name>[4Fe-4S] cluster</name>
        <dbReference type="ChEBI" id="CHEBI:49883"/>
    </ligand>
</feature>
<comment type="similarity">
    <text evidence="2 7 8">In the C-terminal section; belongs to the purine/pyrimidine phosphoribosyltransferase family.</text>
</comment>
<dbReference type="NCBIfam" id="TIGR01134">
    <property type="entry name" value="purF"/>
    <property type="match status" value="1"/>
</dbReference>
<feature type="binding site" evidence="7">
    <location>
        <position position="427"/>
    </location>
    <ligand>
        <name>[4Fe-4S] cluster</name>
        <dbReference type="ChEBI" id="CHEBI:49883"/>
    </ligand>
</feature>
<evidence type="ECO:0000256" key="8">
    <source>
        <dbReference type="PIRNR" id="PIRNR000485"/>
    </source>
</evidence>
<keyword evidence="7" id="KW-0408">Iron</keyword>
<dbReference type="CDD" id="cd00715">
    <property type="entry name" value="GPATase_N"/>
    <property type="match status" value="1"/>
</dbReference>
<evidence type="ECO:0000256" key="6">
    <source>
        <dbReference type="ARBA" id="ARBA00022962"/>
    </source>
</evidence>
<evidence type="ECO:0000259" key="9">
    <source>
        <dbReference type="PROSITE" id="PS51278"/>
    </source>
</evidence>
<gene>
    <name evidence="7" type="primary">purF</name>
    <name evidence="10" type="ORF">H6G94_09485</name>
</gene>
<dbReference type="Gene3D" id="3.40.50.2020">
    <property type="match status" value="1"/>
</dbReference>
<keyword evidence="7" id="KW-0479">Metal-binding</keyword>
<feature type="binding site" evidence="7">
    <location>
        <position position="281"/>
    </location>
    <ligand>
        <name>[4Fe-4S] cluster</name>
        <dbReference type="ChEBI" id="CHEBI:49883"/>
    </ligand>
</feature>
<feature type="binding site" evidence="7">
    <location>
        <position position="328"/>
    </location>
    <ligand>
        <name>Mg(2+)</name>
        <dbReference type="ChEBI" id="CHEBI:18420"/>
    </ligand>
</feature>
<feature type="binding site" evidence="7">
    <location>
        <position position="390"/>
    </location>
    <ligand>
        <name>Mg(2+)</name>
        <dbReference type="ChEBI" id="CHEBI:18420"/>
    </ligand>
</feature>
<evidence type="ECO:0000256" key="5">
    <source>
        <dbReference type="ARBA" id="ARBA00022755"/>
    </source>
</evidence>
<protein>
    <recommendedName>
        <fullName evidence="7">Amidophosphoribosyltransferase</fullName>
        <shortName evidence="7">ATase</shortName>
        <ecNumber evidence="7">2.4.2.14</ecNumber>
    </recommendedName>
    <alternativeName>
        <fullName evidence="7">Glutamine phosphoribosylpyrophosphate amidotransferase</fullName>
        <shortName evidence="7">GPATase</shortName>
    </alternativeName>
</protein>
<evidence type="ECO:0000256" key="7">
    <source>
        <dbReference type="HAMAP-Rule" id="MF_01931"/>
    </source>
</evidence>
<reference evidence="10 11" key="1">
    <citation type="journal article" date="2020" name="ISME J.">
        <title>Comparative genomics reveals insights into cyanobacterial evolution and habitat adaptation.</title>
        <authorList>
            <person name="Chen M.Y."/>
            <person name="Teng W.K."/>
            <person name="Zhao L."/>
            <person name="Hu C.X."/>
            <person name="Zhou Y.K."/>
            <person name="Han B.P."/>
            <person name="Song L.R."/>
            <person name="Shu W.S."/>
        </authorList>
    </citation>
    <scope>NUCLEOTIDE SEQUENCE [LARGE SCALE GENOMIC DNA]</scope>
    <source>
        <strain evidence="10 11">FACHB-252</strain>
    </source>
</reference>
<dbReference type="Pfam" id="PF13522">
    <property type="entry name" value="GATase_6"/>
    <property type="match status" value="1"/>
</dbReference>
<sequence>MPNHTANRANLQFSQQNLTKSGDWHGDCAKLDDFDKQVEACGVFGIYAPGEDVAKLTYFGLYALQHRGQESAGIATFDGEQLHLYKDVGLVSQVFNESIFKDLPGSIAIGHTRYSTTGSNNQANAQPVVVYSHLFPLAVSHNGNLVNTLQLRDELLKNNCNLVTTSDSEMIALAIAEEINAGADCLQASIKAFHRCQGAFSLVIGTPVGVMGVRDPNGIRPLVIGTLGNHPVRYVLASETCALDIIGAKYLRDVQPGELVWITEEGLASYFWSQKSQRKLCIFEMIYFSRPDSIMHNESLYSYRLRLGQRLAKESPADADIVIGVPDSGIPAAIGFSQFSGIRYTEGLIKNRYVGRTFIEPTQSMRELGIRMKLNSLKDMLFGKRVVIVDDSIVRGTTSQKLVKLLRQTGVVEVHMRISSPPVTYPCFYGIDTDSQDQLIAATKSVEEISKQIEVDSLSYLSYQGMLEETREHKASFCSACFTGDYPVPVAEPLKRSKLTLENLAKTKTYTTGTLSEHFGVSLIRT</sequence>
<accession>A0ABR8H6M9</accession>
<keyword evidence="4 7" id="KW-0808">Transferase</keyword>
<dbReference type="SUPFAM" id="SSF56235">
    <property type="entry name" value="N-terminal nucleophile aminohydrolases (Ntn hydrolases)"/>
    <property type="match status" value="1"/>
</dbReference>
<dbReference type="Proteomes" id="UP000606396">
    <property type="component" value="Unassembled WGS sequence"/>
</dbReference>
<dbReference type="InterPro" id="IPR000836">
    <property type="entry name" value="PRTase_dom"/>
</dbReference>
<evidence type="ECO:0000256" key="4">
    <source>
        <dbReference type="ARBA" id="ARBA00022679"/>
    </source>
</evidence>
<evidence type="ECO:0000313" key="11">
    <source>
        <dbReference type="Proteomes" id="UP000606396"/>
    </source>
</evidence>
<comment type="function">
    <text evidence="7">Catalyzes the formation of phosphoribosylamine from phosphoribosylpyrophosphate (PRPP) and glutamine.</text>
</comment>
<dbReference type="InterPro" id="IPR035584">
    <property type="entry name" value="PurF_N"/>
</dbReference>
<feature type="binding site" evidence="7">
    <location>
        <position position="478"/>
    </location>
    <ligand>
        <name>[4Fe-4S] cluster</name>
        <dbReference type="ChEBI" id="CHEBI:49883"/>
    </ligand>
</feature>
<evidence type="ECO:0000256" key="1">
    <source>
        <dbReference type="ARBA" id="ARBA00005209"/>
    </source>
</evidence>
<keyword evidence="7" id="KW-0004">4Fe-4S</keyword>
<organism evidence="10 11">
    <name type="scientific">Nostoc punctiforme FACHB-252</name>
    <dbReference type="NCBI Taxonomy" id="1357509"/>
    <lineage>
        <taxon>Bacteria</taxon>
        <taxon>Bacillati</taxon>
        <taxon>Cyanobacteriota</taxon>
        <taxon>Cyanophyceae</taxon>
        <taxon>Nostocales</taxon>
        <taxon>Nostocaceae</taxon>
        <taxon>Nostoc</taxon>
    </lineage>
</organism>
<dbReference type="Gene3D" id="3.60.20.10">
    <property type="entry name" value="Glutamine Phosphoribosylpyrophosphate, subunit 1, domain 1"/>
    <property type="match status" value="1"/>
</dbReference>
<dbReference type="EC" id="2.4.2.14" evidence="7"/>
<keyword evidence="3 7" id="KW-0328">Glycosyltransferase</keyword>